<organism evidence="4">
    <name type="scientific">uncultured Caudovirales phage</name>
    <dbReference type="NCBI Taxonomy" id="2100421"/>
    <lineage>
        <taxon>Viruses</taxon>
        <taxon>Duplodnaviria</taxon>
        <taxon>Heunggongvirae</taxon>
        <taxon>Uroviricota</taxon>
        <taxon>Caudoviricetes</taxon>
        <taxon>Peduoviridae</taxon>
        <taxon>Maltschvirus</taxon>
        <taxon>Maltschvirus maltsch</taxon>
    </lineage>
</organism>
<name>A0A6J5SCC2_9CAUD</name>
<reference evidence="4" key="1">
    <citation type="submission" date="2020-05" db="EMBL/GenBank/DDBJ databases">
        <authorList>
            <person name="Chiriac C."/>
            <person name="Salcher M."/>
            <person name="Ghai R."/>
            <person name="Kavagutti S V."/>
        </authorList>
    </citation>
    <scope>NUCLEOTIDE SEQUENCE</scope>
</reference>
<accession>A0A6J5SCC2</accession>
<dbReference type="Gene3D" id="1.10.3420.10">
    <property type="entry name" value="putative ntp pyrophosphohydrolase like domain"/>
    <property type="match status" value="1"/>
</dbReference>
<protein>
    <submittedName>
        <fullName evidence="4">NTP pyrophosphohydrolase, DR2231-like</fullName>
    </submittedName>
</protein>
<evidence type="ECO:0000313" key="2">
    <source>
        <dbReference type="EMBL" id="CAB4182262.1"/>
    </source>
</evidence>
<proteinExistence type="predicted"/>
<dbReference type="EMBL" id="LR797019">
    <property type="protein sequence ID" value="CAB4182262.1"/>
    <property type="molecule type" value="Genomic_DNA"/>
</dbReference>
<dbReference type="Pfam" id="PF01503">
    <property type="entry name" value="PRA-PH"/>
    <property type="match status" value="1"/>
</dbReference>
<dbReference type="SUPFAM" id="SSF101386">
    <property type="entry name" value="all-alpha NTP pyrophosphatases"/>
    <property type="match status" value="1"/>
</dbReference>
<evidence type="ECO:0000313" key="3">
    <source>
        <dbReference type="EMBL" id="CAB4198550.1"/>
    </source>
</evidence>
<evidence type="ECO:0000313" key="4">
    <source>
        <dbReference type="EMBL" id="CAB4211498.1"/>
    </source>
</evidence>
<dbReference type="EMBL" id="LR796861">
    <property type="protein sequence ID" value="CAB4170535.1"/>
    <property type="molecule type" value="Genomic_DNA"/>
</dbReference>
<sequence length="119" mass="13872">MPLDVLMFQQACDQKPSPENAALYKSLMEEEFKEFIEAHWVKDDTEMLDGCMDLIWVTLGFCHMKGYDVQGAWDEVLRSNMAKVDPVTRKVTRREDGKILKPEGWKEPQLSKYTKKKLS</sequence>
<dbReference type="EMBL" id="LR798454">
    <property type="protein sequence ID" value="CAB5238611.1"/>
    <property type="molecule type" value="Genomic_DNA"/>
</dbReference>
<dbReference type="EMBL" id="LR797375">
    <property type="protein sequence ID" value="CAB4211498.1"/>
    <property type="molecule type" value="Genomic_DNA"/>
</dbReference>
<dbReference type="CDD" id="cd11530">
    <property type="entry name" value="NTP-PPase_DR2231_like"/>
    <property type="match status" value="1"/>
</dbReference>
<dbReference type="EMBL" id="LR797272">
    <property type="protein sequence ID" value="CAB4198550.1"/>
    <property type="molecule type" value="Genomic_DNA"/>
</dbReference>
<dbReference type="GO" id="GO:0016787">
    <property type="term" value="F:hydrolase activity"/>
    <property type="evidence" value="ECO:0007669"/>
    <property type="project" value="UniProtKB-KW"/>
</dbReference>
<evidence type="ECO:0000313" key="1">
    <source>
        <dbReference type="EMBL" id="CAB4170535.1"/>
    </source>
</evidence>
<gene>
    <name evidence="2" type="ORF">UFOVP1066_193</name>
    <name evidence="3" type="ORF">UFOVP1315_144</name>
    <name evidence="4" type="ORF">UFOVP1421_105</name>
    <name evidence="5" type="ORF">UFOVP1525_115</name>
    <name evidence="1" type="ORF">UFOVP909_78</name>
</gene>
<dbReference type="InterPro" id="IPR023292">
    <property type="entry name" value="NTP_PyroPHydrolase-like_dom_sf"/>
</dbReference>
<keyword evidence="4" id="KW-0378">Hydrolase</keyword>
<evidence type="ECO:0000313" key="5">
    <source>
        <dbReference type="EMBL" id="CAB5238611.1"/>
    </source>
</evidence>
<dbReference type="InterPro" id="IPR021130">
    <property type="entry name" value="PRib-ATP_PPHydrolase-like"/>
</dbReference>
<dbReference type="InterPro" id="IPR033653">
    <property type="entry name" value="NTP-PPase_DR2231-like"/>
</dbReference>